<dbReference type="RefSeq" id="WP_224123317.1">
    <property type="nucleotide sequence ID" value="NZ_JAIQZJ010000006.1"/>
</dbReference>
<evidence type="ECO:0000256" key="3">
    <source>
        <dbReference type="ARBA" id="ARBA00013368"/>
    </source>
</evidence>
<accession>A0ABS7UD71</accession>
<keyword evidence="7" id="KW-1185">Reference proteome</keyword>
<gene>
    <name evidence="6" type="ORF">K8U61_12300</name>
</gene>
<dbReference type="Gene3D" id="3.40.50.300">
    <property type="entry name" value="P-loop containing nucleotide triphosphate hydrolases"/>
    <property type="match status" value="2"/>
</dbReference>
<reference evidence="6 7" key="1">
    <citation type="submission" date="2021-09" db="EMBL/GenBank/DDBJ databases">
        <title>Whole genome sequence of Nocardioides sp. GBK3QG-3.</title>
        <authorList>
            <person name="Tuo L."/>
        </authorList>
    </citation>
    <scope>NUCLEOTIDE SEQUENCE [LARGE SCALE GENOMIC DNA]</scope>
    <source>
        <strain evidence="6 7">GBK3QG-3</strain>
    </source>
</reference>
<keyword evidence="4" id="KW-0175">Coiled coil</keyword>
<proteinExistence type="inferred from homology"/>
<protein>
    <recommendedName>
        <fullName evidence="3">Nuclease SbcCD subunit C</fullName>
    </recommendedName>
</protein>
<dbReference type="InterPro" id="IPR038729">
    <property type="entry name" value="Rad50/SbcC_AAA"/>
</dbReference>
<dbReference type="Proteomes" id="UP000780875">
    <property type="component" value="Unassembled WGS sequence"/>
</dbReference>
<evidence type="ECO:0000256" key="1">
    <source>
        <dbReference type="ARBA" id="ARBA00006930"/>
    </source>
</evidence>
<comment type="similarity">
    <text evidence="1">Belongs to the SMC family. SbcC subfamily.</text>
</comment>
<feature type="coiled-coil region" evidence="4">
    <location>
        <begin position="531"/>
        <end position="593"/>
    </location>
</feature>
<dbReference type="InterPro" id="IPR027417">
    <property type="entry name" value="P-loop_NTPase"/>
</dbReference>
<dbReference type="PANTHER" id="PTHR32114:SF2">
    <property type="entry name" value="ABC TRANSPORTER ABCH.3"/>
    <property type="match status" value="1"/>
</dbReference>
<feature type="domain" description="Rad50/SbcC-type AAA" evidence="5">
    <location>
        <begin position="6"/>
        <end position="181"/>
    </location>
</feature>
<evidence type="ECO:0000313" key="7">
    <source>
        <dbReference type="Proteomes" id="UP000780875"/>
    </source>
</evidence>
<organism evidence="6 7">
    <name type="scientific">Nocardioides mangrovi</name>
    <dbReference type="NCBI Taxonomy" id="2874580"/>
    <lineage>
        <taxon>Bacteria</taxon>
        <taxon>Bacillati</taxon>
        <taxon>Actinomycetota</taxon>
        <taxon>Actinomycetes</taxon>
        <taxon>Propionibacteriales</taxon>
        <taxon>Nocardioidaceae</taxon>
        <taxon>Nocardioides</taxon>
    </lineage>
</organism>
<dbReference type="Pfam" id="PF13558">
    <property type="entry name" value="SbcC_Walker_B"/>
    <property type="match status" value="1"/>
</dbReference>
<evidence type="ECO:0000256" key="2">
    <source>
        <dbReference type="ARBA" id="ARBA00011322"/>
    </source>
</evidence>
<evidence type="ECO:0000313" key="6">
    <source>
        <dbReference type="EMBL" id="MBZ5738949.1"/>
    </source>
</evidence>
<comment type="subunit">
    <text evidence="2">Heterodimer of SbcC and SbcD.</text>
</comment>
<dbReference type="EMBL" id="JAIQZJ010000006">
    <property type="protein sequence ID" value="MBZ5738949.1"/>
    <property type="molecule type" value="Genomic_DNA"/>
</dbReference>
<dbReference type="SUPFAM" id="SSF52540">
    <property type="entry name" value="P-loop containing nucleoside triphosphate hydrolases"/>
    <property type="match status" value="1"/>
</dbReference>
<sequence>MRLHRLRATAFGPFAGTIDVDFDQLSTAGLFLLSGPTGAGKTSVLDAVCFALYGDVPGDRNAAKRLRSDLAAPGVRPEVELEATLSGRRFRIVRTPAWERPKKRGEGTTTEQASVTIAERVNREWVTLSTRLDETGHLVSRLLGMNVAQFTQVAMLPQGRFQAFLRARSEERHRLLQQLFRTGRFEDVEKWLRDRRLDLRRRAEDARETVADLVSRVSETTGATAPDAPDGPAPDAWARELLDTATARRADVATVAAAAADLETTARTELDRARALQDRRARVDAAAAERERLAAAEDDHAEGLRRLDAARRAAGVVPLHRVAVTASRAHSAAEGAAEGLVRESLERAVAASVDAAARIRALEPRARRLTAVAAETERLEARSLELTDAAARAQLAARELVVDLTARLATAEEAHAVARRQTLDLRERAIGLREQRVNGMAAEIASALVVGGSCPVCGSCDHPHKAVAPHDAPDEAAEKTAQKAADDAAATEFARDGQVRELRTALATAVERVDTVPPEIATETGAVAARLDALGLEAAALREELADYDEQRLEEIQEAERTARGGIAALDRLAATEAALADAEQALTLATLEAGLDDVQTALSAALDQRAYDALAQRAAEHDRRLAAVAAVLAEPGADEAAAAERPDLPALTAAHQQALHDLGRARADESTWTVRADRMTRLVGDLDTAVAAWRPLRDELDVLTRLSSFVEGKSADNRLQMRLSAYVLAYRLAQVVAAANERLDRMSDRRYTLEHTGRRGAGETRGGLSLVVRDDWSGEARDPATLSGGETFVVSLALALGLADVVTQEAGGADLDTLFVDEGFGALDADTLDDVMDTLDSLRDGGRVVGVVSHVAEMRDRIPTQLLVAKSRTGSTVTIDR</sequence>
<dbReference type="PANTHER" id="PTHR32114">
    <property type="entry name" value="ABC TRANSPORTER ABCH.3"/>
    <property type="match status" value="1"/>
</dbReference>
<evidence type="ECO:0000259" key="5">
    <source>
        <dbReference type="Pfam" id="PF13476"/>
    </source>
</evidence>
<comment type="caution">
    <text evidence="6">The sequence shown here is derived from an EMBL/GenBank/DDBJ whole genome shotgun (WGS) entry which is preliminary data.</text>
</comment>
<dbReference type="Pfam" id="PF13476">
    <property type="entry name" value="AAA_23"/>
    <property type="match status" value="1"/>
</dbReference>
<name>A0ABS7UD71_9ACTN</name>
<evidence type="ECO:0000256" key="4">
    <source>
        <dbReference type="SAM" id="Coils"/>
    </source>
</evidence>